<dbReference type="InterPro" id="IPR036412">
    <property type="entry name" value="HAD-like_sf"/>
</dbReference>
<evidence type="ECO:0000313" key="3">
    <source>
        <dbReference type="Proteomes" id="UP000076372"/>
    </source>
</evidence>
<dbReference type="Pfam" id="PF08282">
    <property type="entry name" value="Hydrolase_3"/>
    <property type="match status" value="1"/>
</dbReference>
<dbReference type="EMBL" id="CP007590">
    <property type="protein sequence ID" value="AMW25816.1"/>
    <property type="molecule type" value="Genomic_DNA"/>
</dbReference>
<dbReference type="PANTHER" id="PTHR10000:SF8">
    <property type="entry name" value="HAD SUPERFAMILY HYDROLASE-LIKE, TYPE 3"/>
    <property type="match status" value="1"/>
</dbReference>
<gene>
    <name evidence="2" type="ORF">BC94_0552</name>
</gene>
<dbReference type="GO" id="GO:0016791">
    <property type="term" value="F:phosphatase activity"/>
    <property type="evidence" value="ECO:0007669"/>
    <property type="project" value="TreeGrafter"/>
</dbReference>
<reference evidence="2 3" key="1">
    <citation type="submission" date="2014-04" db="EMBL/GenBank/DDBJ databases">
        <title>Complete genome sequence of Mycoplasma bovis attenuated strain P150.</title>
        <authorList>
            <person name="Qi J."/>
            <person name="Guo A."/>
        </authorList>
    </citation>
    <scope>NUCLEOTIDE SEQUENCE [LARGE SCALE GENOMIC DNA]</scope>
    <source>
        <strain evidence="2 3">HB0801-P150</strain>
    </source>
</reference>
<dbReference type="InterPro" id="IPR023214">
    <property type="entry name" value="HAD_sf"/>
</dbReference>
<organism evidence="2 3">
    <name type="scientific">Mycoplasmopsis bovis</name>
    <name type="common">Mycoplasma bovis</name>
    <dbReference type="NCBI Taxonomy" id="28903"/>
    <lineage>
        <taxon>Bacteria</taxon>
        <taxon>Bacillati</taxon>
        <taxon>Mycoplasmatota</taxon>
        <taxon>Mycoplasmoidales</taxon>
        <taxon>Metamycoplasmataceae</taxon>
        <taxon>Mycoplasmopsis</taxon>
    </lineage>
</organism>
<dbReference type="Proteomes" id="UP000076372">
    <property type="component" value="Chromosome"/>
</dbReference>
<dbReference type="PANTHER" id="PTHR10000">
    <property type="entry name" value="PHOSPHOSERINE PHOSPHATASE"/>
    <property type="match status" value="1"/>
</dbReference>
<dbReference type="Gene3D" id="3.30.1240.10">
    <property type="match status" value="1"/>
</dbReference>
<evidence type="ECO:0000256" key="1">
    <source>
        <dbReference type="ARBA" id="ARBA00001946"/>
    </source>
</evidence>
<evidence type="ECO:0000313" key="2">
    <source>
        <dbReference type="EMBL" id="AMW25816.1"/>
    </source>
</evidence>
<dbReference type="InterPro" id="IPR006379">
    <property type="entry name" value="HAD-SF_hydro_IIB"/>
</dbReference>
<protein>
    <submittedName>
        <fullName evidence="2">Uncharacterized protein</fullName>
    </submittedName>
</protein>
<proteinExistence type="predicted"/>
<name>A0A8D4DA54_MYCBV</name>
<dbReference type="Gene3D" id="3.40.50.1000">
    <property type="entry name" value="HAD superfamily/HAD-like"/>
    <property type="match status" value="1"/>
</dbReference>
<dbReference type="SUPFAM" id="SSF56784">
    <property type="entry name" value="HAD-like"/>
    <property type="match status" value="1"/>
</dbReference>
<comment type="cofactor">
    <cofactor evidence="1">
        <name>Mg(2+)</name>
        <dbReference type="ChEBI" id="CHEBI:18420"/>
    </cofactor>
</comment>
<dbReference type="AlphaFoldDB" id="A0A8D4DA54"/>
<dbReference type="GO" id="GO:0000287">
    <property type="term" value="F:magnesium ion binding"/>
    <property type="evidence" value="ECO:0007669"/>
    <property type="project" value="TreeGrafter"/>
</dbReference>
<accession>A0A8D4DA54</accession>
<dbReference type="GO" id="GO:0005829">
    <property type="term" value="C:cytosol"/>
    <property type="evidence" value="ECO:0007669"/>
    <property type="project" value="TreeGrafter"/>
</dbReference>
<sequence>MQTRTHFFIFRYKLCKHFFKKGVNMDSFCHKIILKSREYYDFNNTYRLNLNSLSTFLVSKIISQNQAKSLIFSIQEQGSESFIFTKMTYFKPPYVYFEKFNPSLEDFEYFVFDVGGTILDDKKMLQFQNIKTINELAKLGKKIILATSGSFFNFENYFEKINLNMPIICANGAMIYDNNNFELTYGLEIQKYIAYKIMNKCKELELAYYIFHDKGMAGIDVQNSSAYKQNKEATGMKKESWVLNPEPNFFDDKKIYKVFVTFESNQNQKVNKLVRFCKQFNELHAVQTHSNFIDIGIKCSKGNALLKLQVDLNKTVVFGDSDNDLSLIELASLSFSHINARPEVLEKVSYISDKTNNDGWINEIVNDLFSE</sequence>
<dbReference type="NCBIfam" id="TIGR01484">
    <property type="entry name" value="HAD-SF-IIB"/>
    <property type="match status" value="1"/>
</dbReference>